<evidence type="ECO:0000313" key="1">
    <source>
        <dbReference type="EMBL" id="MFC4059082.1"/>
    </source>
</evidence>
<reference evidence="2" key="1">
    <citation type="journal article" date="2019" name="Int. J. Syst. Evol. Microbiol.">
        <title>The Global Catalogue of Microorganisms (GCM) 10K type strain sequencing project: providing services to taxonomists for standard genome sequencing and annotation.</title>
        <authorList>
            <consortium name="The Broad Institute Genomics Platform"/>
            <consortium name="The Broad Institute Genome Sequencing Center for Infectious Disease"/>
            <person name="Wu L."/>
            <person name="Ma J."/>
        </authorList>
    </citation>
    <scope>NUCLEOTIDE SEQUENCE [LARGE SCALE GENOMIC DNA]</scope>
    <source>
        <strain evidence="2">TBRC 4489</strain>
    </source>
</reference>
<accession>A0ABV8I7U8</accession>
<protein>
    <recommendedName>
        <fullName evidence="3">Lipoprotein</fullName>
    </recommendedName>
</protein>
<dbReference type="Proteomes" id="UP001595850">
    <property type="component" value="Unassembled WGS sequence"/>
</dbReference>
<comment type="caution">
    <text evidence="1">The sequence shown here is derived from an EMBL/GenBank/DDBJ whole genome shotgun (WGS) entry which is preliminary data.</text>
</comment>
<proteinExistence type="predicted"/>
<evidence type="ECO:0000313" key="2">
    <source>
        <dbReference type="Proteomes" id="UP001595850"/>
    </source>
</evidence>
<sequence length="283" mass="31164">MRKVIWPLSLALLLAGCGGGRMSEGEFQDRARTVAGRWQDSLADRAWRRGFMPLESLEDGSRWERLPAWASLSDHNGVWTLETDLPERAPRARELRWPDGSAQTVPLASAAEAYAKLSEPDGFIEEECPPAGCRKLRVTGAELGEVPLLTSRGRVRVPAWHFTVKGVEERFTRVAVHPSVISPRPVPREGEHEEVTAFAPVPGEDRRLLLTYGHGDCDRTHGARAYETRHLVVVDVDVESGDGMCTLRLKIDQITVTLDAPLGDRVLLDAGNGLPVPPASTSR</sequence>
<dbReference type="RefSeq" id="WP_377287399.1">
    <property type="nucleotide sequence ID" value="NZ_JBHSBM010000016.1"/>
</dbReference>
<dbReference type="PROSITE" id="PS51257">
    <property type="entry name" value="PROKAR_LIPOPROTEIN"/>
    <property type="match status" value="1"/>
</dbReference>
<keyword evidence="2" id="KW-1185">Reference proteome</keyword>
<evidence type="ECO:0008006" key="3">
    <source>
        <dbReference type="Google" id="ProtNLM"/>
    </source>
</evidence>
<dbReference type="EMBL" id="JBHSBM010000016">
    <property type="protein sequence ID" value="MFC4059082.1"/>
    <property type="molecule type" value="Genomic_DNA"/>
</dbReference>
<gene>
    <name evidence="1" type="ORF">ACFOWE_12295</name>
</gene>
<organism evidence="1 2">
    <name type="scientific">Planomonospora corallina</name>
    <dbReference type="NCBI Taxonomy" id="1806052"/>
    <lineage>
        <taxon>Bacteria</taxon>
        <taxon>Bacillati</taxon>
        <taxon>Actinomycetota</taxon>
        <taxon>Actinomycetes</taxon>
        <taxon>Streptosporangiales</taxon>
        <taxon>Streptosporangiaceae</taxon>
        <taxon>Planomonospora</taxon>
    </lineage>
</organism>
<name>A0ABV8I7U8_9ACTN</name>